<feature type="region of interest" description="Disordered" evidence="2">
    <location>
        <begin position="747"/>
        <end position="775"/>
    </location>
</feature>
<dbReference type="AlphaFoldDB" id="A0A2C6LG77"/>
<dbReference type="VEuPathDB" id="ToxoDB:CSUI_000536"/>
<dbReference type="PANTHER" id="PTHR12991:SF10">
    <property type="entry name" value="GATOR COMPLEX PROTEIN NPRL2"/>
    <property type="match status" value="1"/>
</dbReference>
<keyword evidence="4" id="KW-1185">Reference proteome</keyword>
<organism evidence="3 4">
    <name type="scientific">Cystoisospora suis</name>
    <dbReference type="NCBI Taxonomy" id="483139"/>
    <lineage>
        <taxon>Eukaryota</taxon>
        <taxon>Sar</taxon>
        <taxon>Alveolata</taxon>
        <taxon>Apicomplexa</taxon>
        <taxon>Conoidasida</taxon>
        <taxon>Coccidia</taxon>
        <taxon>Eucoccidiorida</taxon>
        <taxon>Eimeriorina</taxon>
        <taxon>Sarcocystidae</taxon>
        <taxon>Cystoisospora</taxon>
    </lineage>
</organism>
<feature type="compositionally biased region" description="Polar residues" evidence="2">
    <location>
        <begin position="350"/>
        <end position="361"/>
    </location>
</feature>
<sequence length="1021" mass="111793">MCIGLACLAARGASRLEIPSCGSMEVGNSALAQRQRSPRDSLTAPKYPPRLRRGPQRKGATRFRCRSAPCMSRRWARGATGTDQRGEDLAERLFCSERHPLSLARPSYGVSPLGKVSGRRPRRGFLRERRSSSGGCFSHPALSRAPPIERVFPCLDLPAGSPRVESQECVHVSHCVSDSFVSCFPASFSGCSSPPSASSTDSSGYAAQGWSSPLSSLSTSSLPLSPLTSFSDCSSVSLDEGQCETFLPKTLVSSSHPTEGRVDTLCNSDTLPVTSSLTSFLPGQARSNGVVEEQNGTQHWLPIHGLLYCVFDSAKGPSVRAAYPPSLWRALEYPGDDCFSRKTTSECGISARRASTSQDTPGDTPRRRRRCFAADCGSRSSTRRSEAGVAGSGDALGVGVTTGGAGRTWPRDPHQDLPSAWSRPCSVRDQKKSSFLVSMSTATQANQLLGVNQDETRGRWAGGSDQYNFSSSLGLSSGGLEERRDPLCDHENAYTLFPTGLVHGVNTLEKRSSTAERRGDSRVSGESPEAAGDYWRHLQERGKLADSQSQVSRCSGSHQRGLTERVSRSSQVDVPQDQPKFGEETREKALHDCRDDDGRDVEGWRVPPFRCLYRYFLPPAHLTEKLVRVKMGRWHLVGLPQLIVNEAYERNAFEFCFAFVYDEESTLLTRPEDRSGEAAAESGGREAMMSSRRQVHSMLGQVAERVNRAFRSVEEKCSWLSSATVPTLVATVRSIVKHFELGGGEMGAKIRPSSSSGSQRRHEAGSVPFPLGQRGRKEEENCRIEQVLPPLVAVPHQNVQGFSLGRRGSGASCLRLLLPGLEDRGALAIHLPFPSRSLLQEPQMKKLPSPELRQSALIDFKRLNPACLPPQRGRAFWARVPVPLIDLKRLMQVMSSMMLPMLPPTDYRGRSYAEQAPVSQSPLLSPLFCFSSSTTRSPYRCSSPSARSPSEPCTPLYSPYTSSACARRHPGRQDEFPSSVMLGQGRSALSHFIFSVDSSPHTHPRSLEIERIFLLSFFLTG</sequence>
<dbReference type="Proteomes" id="UP000221165">
    <property type="component" value="Unassembled WGS sequence"/>
</dbReference>
<feature type="compositionally biased region" description="Low complexity" evidence="2">
    <location>
        <begin position="677"/>
        <end position="687"/>
    </location>
</feature>
<gene>
    <name evidence="3" type="ORF">CSUI_000536</name>
</gene>
<dbReference type="GeneID" id="94423981"/>
<dbReference type="GO" id="GO:0005774">
    <property type="term" value="C:vacuolar membrane"/>
    <property type="evidence" value="ECO:0007669"/>
    <property type="project" value="TreeGrafter"/>
</dbReference>
<feature type="region of interest" description="Disordered" evidence="2">
    <location>
        <begin position="507"/>
        <end position="530"/>
    </location>
</feature>
<evidence type="ECO:0000256" key="1">
    <source>
        <dbReference type="ARBA" id="ARBA00008433"/>
    </source>
</evidence>
<feature type="compositionally biased region" description="Gly residues" evidence="2">
    <location>
        <begin position="390"/>
        <end position="406"/>
    </location>
</feature>
<feature type="compositionally biased region" description="Basic residues" evidence="2">
    <location>
        <begin position="49"/>
        <end position="62"/>
    </location>
</feature>
<evidence type="ECO:0000313" key="3">
    <source>
        <dbReference type="EMBL" id="PHJ25604.1"/>
    </source>
</evidence>
<name>A0A2C6LG77_9APIC</name>
<dbReference type="EMBL" id="MIGC01000201">
    <property type="protein sequence ID" value="PHJ25604.1"/>
    <property type="molecule type" value="Genomic_DNA"/>
</dbReference>
<feature type="region of interest" description="Disordered" evidence="2">
    <location>
        <begin position="543"/>
        <end position="596"/>
    </location>
</feature>
<dbReference type="GO" id="GO:0010508">
    <property type="term" value="P:positive regulation of autophagy"/>
    <property type="evidence" value="ECO:0007669"/>
    <property type="project" value="TreeGrafter"/>
</dbReference>
<comment type="caution">
    <text evidence="3">The sequence shown here is derived from an EMBL/GenBank/DDBJ whole genome shotgun (WGS) entry which is preliminary data.</text>
</comment>
<feature type="compositionally biased region" description="Polar residues" evidence="2">
    <location>
        <begin position="546"/>
        <end position="560"/>
    </location>
</feature>
<evidence type="ECO:0000256" key="2">
    <source>
        <dbReference type="SAM" id="MobiDB-lite"/>
    </source>
</evidence>
<proteinExistence type="inferred from homology"/>
<feature type="region of interest" description="Disordered" evidence="2">
    <location>
        <begin position="29"/>
        <end position="62"/>
    </location>
</feature>
<dbReference type="GO" id="GO:1990130">
    <property type="term" value="C:GATOR1 complex"/>
    <property type="evidence" value="ECO:0007669"/>
    <property type="project" value="TreeGrafter"/>
</dbReference>
<feature type="compositionally biased region" description="Basic and acidic residues" evidence="2">
    <location>
        <begin position="580"/>
        <end position="596"/>
    </location>
</feature>
<feature type="region of interest" description="Disordered" evidence="2">
    <location>
        <begin position="670"/>
        <end position="693"/>
    </location>
</feature>
<feature type="compositionally biased region" description="Basic and acidic residues" evidence="2">
    <location>
        <begin position="508"/>
        <end position="523"/>
    </location>
</feature>
<dbReference type="Pfam" id="PF06218">
    <property type="entry name" value="NPR2"/>
    <property type="match status" value="1"/>
</dbReference>
<dbReference type="RefSeq" id="XP_067927250.1">
    <property type="nucleotide sequence ID" value="XM_068060770.1"/>
</dbReference>
<dbReference type="OrthoDB" id="338854at2759"/>
<dbReference type="GO" id="GO:0005096">
    <property type="term" value="F:GTPase activator activity"/>
    <property type="evidence" value="ECO:0007669"/>
    <property type="project" value="TreeGrafter"/>
</dbReference>
<dbReference type="PANTHER" id="PTHR12991">
    <property type="entry name" value="NITROGEN PERMEASE REGULATOR 2/TUMOR SUPPRESSOR CANDIDATE 4"/>
    <property type="match status" value="1"/>
</dbReference>
<feature type="region of interest" description="Disordered" evidence="2">
    <location>
        <begin position="350"/>
        <end position="425"/>
    </location>
</feature>
<dbReference type="GO" id="GO:1904262">
    <property type="term" value="P:negative regulation of TORC1 signaling"/>
    <property type="evidence" value="ECO:0007669"/>
    <property type="project" value="TreeGrafter"/>
</dbReference>
<comment type="similarity">
    <text evidence="1">Belongs to the NPR2 family.</text>
</comment>
<protein>
    <submittedName>
        <fullName evidence="3">Uncharacterized protein</fullName>
    </submittedName>
</protein>
<reference evidence="3 4" key="1">
    <citation type="journal article" date="2017" name="Int. J. Parasitol.">
        <title>The genome of the protozoan parasite Cystoisospora suis and a reverse vaccinology approach to identify vaccine candidates.</title>
        <authorList>
            <person name="Palmieri N."/>
            <person name="Shrestha A."/>
            <person name="Ruttkowski B."/>
            <person name="Beck T."/>
            <person name="Vogl C."/>
            <person name="Tomley F."/>
            <person name="Blake D.P."/>
            <person name="Joachim A."/>
        </authorList>
    </citation>
    <scope>NUCLEOTIDE SEQUENCE [LARGE SCALE GENOMIC DNA]</scope>
    <source>
        <strain evidence="3 4">Wien I</strain>
    </source>
</reference>
<dbReference type="InterPro" id="IPR009348">
    <property type="entry name" value="NPR2-like"/>
</dbReference>
<evidence type="ECO:0000313" key="4">
    <source>
        <dbReference type="Proteomes" id="UP000221165"/>
    </source>
</evidence>
<accession>A0A2C6LG77</accession>